<keyword evidence="2" id="KW-1133">Transmembrane helix</keyword>
<dbReference type="RefSeq" id="XP_007841726.1">
    <property type="nucleotide sequence ID" value="XM_007843535.1"/>
</dbReference>
<evidence type="ECO:0000256" key="2">
    <source>
        <dbReference type="SAM" id="Phobius"/>
    </source>
</evidence>
<dbReference type="GeneID" id="19279967"/>
<sequence>MTNTETLSPYPMSAWEMNKWPEYPEVRYWSDLAYHPARRPFYPFVRPALLAKTSASSQRVVVQYCGSHTRQKASSRRRAESIETDKRWQETQEYWWNVVDGPQTKDTNEEEQRRQNDAPISEKSSDQEAEYLPQKSPASFKTIVAGARRFLHPVPSILNLFHIAQNHFGVALAVIDWIFPHCLHISWAVLLGGVLFAVVHGFIWK</sequence>
<accession>W3WHU6</accession>
<dbReference type="Proteomes" id="UP000030651">
    <property type="component" value="Unassembled WGS sequence"/>
</dbReference>
<evidence type="ECO:0000313" key="4">
    <source>
        <dbReference type="Proteomes" id="UP000030651"/>
    </source>
</evidence>
<dbReference type="EMBL" id="KI912122">
    <property type="protein sequence ID" value="ETS73349.1"/>
    <property type="molecule type" value="Genomic_DNA"/>
</dbReference>
<evidence type="ECO:0000256" key="1">
    <source>
        <dbReference type="SAM" id="MobiDB-lite"/>
    </source>
</evidence>
<evidence type="ECO:0000313" key="3">
    <source>
        <dbReference type="EMBL" id="ETS73349.1"/>
    </source>
</evidence>
<reference evidence="4" key="1">
    <citation type="journal article" date="2015" name="BMC Genomics">
        <title>Genomic and transcriptomic analysis of the endophytic fungus Pestalotiopsis fici reveals its lifestyle and high potential for synthesis of natural products.</title>
        <authorList>
            <person name="Wang X."/>
            <person name="Zhang X."/>
            <person name="Liu L."/>
            <person name="Xiang M."/>
            <person name="Wang W."/>
            <person name="Sun X."/>
            <person name="Che Y."/>
            <person name="Guo L."/>
            <person name="Liu G."/>
            <person name="Guo L."/>
            <person name="Wang C."/>
            <person name="Yin W.B."/>
            <person name="Stadler M."/>
            <person name="Zhang X."/>
            <person name="Liu X."/>
        </authorList>
    </citation>
    <scope>NUCLEOTIDE SEQUENCE [LARGE SCALE GENOMIC DNA]</scope>
    <source>
        <strain evidence="4">W106-1 / CGMCC3.15140</strain>
    </source>
</reference>
<name>W3WHU6_PESFW</name>
<dbReference type="AlphaFoldDB" id="W3WHU6"/>
<protein>
    <submittedName>
        <fullName evidence="3">Uncharacterized protein</fullName>
    </submittedName>
</protein>
<dbReference type="KEGG" id="pfy:PFICI_14954"/>
<proteinExistence type="predicted"/>
<gene>
    <name evidence="3" type="ORF">PFICI_14954</name>
</gene>
<feature type="transmembrane region" description="Helical" evidence="2">
    <location>
        <begin position="185"/>
        <end position="204"/>
    </location>
</feature>
<dbReference type="HOGENOM" id="CLU_1337917_0_0_1"/>
<dbReference type="OrthoDB" id="10477339at2759"/>
<keyword evidence="2" id="KW-0812">Transmembrane</keyword>
<organism evidence="3 4">
    <name type="scientific">Pestalotiopsis fici (strain W106-1 / CGMCC3.15140)</name>
    <dbReference type="NCBI Taxonomy" id="1229662"/>
    <lineage>
        <taxon>Eukaryota</taxon>
        <taxon>Fungi</taxon>
        <taxon>Dikarya</taxon>
        <taxon>Ascomycota</taxon>
        <taxon>Pezizomycotina</taxon>
        <taxon>Sordariomycetes</taxon>
        <taxon>Xylariomycetidae</taxon>
        <taxon>Amphisphaeriales</taxon>
        <taxon>Sporocadaceae</taxon>
        <taxon>Pestalotiopsis</taxon>
    </lineage>
</organism>
<keyword evidence="2" id="KW-0472">Membrane</keyword>
<dbReference type="InParanoid" id="W3WHU6"/>
<feature type="region of interest" description="Disordered" evidence="1">
    <location>
        <begin position="99"/>
        <end position="133"/>
    </location>
</feature>
<keyword evidence="4" id="KW-1185">Reference proteome</keyword>
<feature type="transmembrane region" description="Helical" evidence="2">
    <location>
        <begin position="157"/>
        <end position="179"/>
    </location>
</feature>
<feature type="compositionally biased region" description="Basic and acidic residues" evidence="1">
    <location>
        <begin position="106"/>
        <end position="116"/>
    </location>
</feature>